<feature type="domain" description="Tify" evidence="3">
    <location>
        <begin position="53"/>
        <end position="86"/>
    </location>
</feature>
<comment type="caution">
    <text evidence="4">The sequence shown here is derived from an EMBL/GenBank/DDBJ whole genome shotgun (WGS) entry which is preliminary data.</text>
</comment>
<name>A0A7J9LGN6_GOSSC</name>
<proteinExistence type="predicted"/>
<organism evidence="4 5">
    <name type="scientific">Gossypium schwendimanii</name>
    <name type="common">Cotton</name>
    <dbReference type="NCBI Taxonomy" id="34291"/>
    <lineage>
        <taxon>Eukaryota</taxon>
        <taxon>Viridiplantae</taxon>
        <taxon>Streptophyta</taxon>
        <taxon>Embryophyta</taxon>
        <taxon>Tracheophyta</taxon>
        <taxon>Spermatophyta</taxon>
        <taxon>Magnoliopsida</taxon>
        <taxon>eudicotyledons</taxon>
        <taxon>Gunneridae</taxon>
        <taxon>Pentapetalae</taxon>
        <taxon>rosids</taxon>
        <taxon>malvids</taxon>
        <taxon>Malvales</taxon>
        <taxon>Malvaceae</taxon>
        <taxon>Malvoideae</taxon>
        <taxon>Gossypium</taxon>
    </lineage>
</organism>
<dbReference type="AlphaFoldDB" id="A0A7J9LGN6"/>
<dbReference type="Pfam" id="PF16135">
    <property type="entry name" value="TDBD"/>
    <property type="match status" value="1"/>
</dbReference>
<dbReference type="InterPro" id="IPR032308">
    <property type="entry name" value="TDBD"/>
</dbReference>
<gene>
    <name evidence="4" type="ORF">Goshw_017562</name>
</gene>
<evidence type="ECO:0000313" key="4">
    <source>
        <dbReference type="EMBL" id="MBA0857807.1"/>
    </source>
</evidence>
<dbReference type="EMBL" id="JABFAF010000006">
    <property type="protein sequence ID" value="MBA0857807.1"/>
    <property type="molecule type" value="Genomic_DNA"/>
</dbReference>
<comment type="subcellular location">
    <subcellularLocation>
        <location evidence="1">Nucleus</location>
    </subcellularLocation>
</comment>
<sequence>MEEEAVFMGTSTEEIMENVNSTKPELKRAFIREYWIELFMLVNIGMDAFYDSSKVLSAYDFEQHADAKTRHAHNHINLENGKHSDKTNKKKKLGKLGGLMLYFFFASTFLQLRCGLAAELNRLLKPEQWQK</sequence>
<reference evidence="4 5" key="1">
    <citation type="journal article" date="2019" name="Genome Biol. Evol.">
        <title>Insights into the evolution of the New World diploid cottons (Gossypium, subgenus Houzingenia) based on genome sequencing.</title>
        <authorList>
            <person name="Grover C.E."/>
            <person name="Arick M.A. 2nd"/>
            <person name="Thrash A."/>
            <person name="Conover J.L."/>
            <person name="Sanders W.S."/>
            <person name="Peterson D.G."/>
            <person name="Frelichowski J.E."/>
            <person name="Scheffler J.A."/>
            <person name="Scheffler B.E."/>
            <person name="Wendel J.F."/>
        </authorList>
    </citation>
    <scope>NUCLEOTIDE SEQUENCE [LARGE SCALE GENOMIC DNA]</scope>
    <source>
        <strain evidence="4">1</strain>
        <tissue evidence="4">Leaf</tissue>
    </source>
</reference>
<protein>
    <recommendedName>
        <fullName evidence="3">Tify domain-containing protein</fullName>
    </recommendedName>
</protein>
<evidence type="ECO:0000259" key="3">
    <source>
        <dbReference type="Pfam" id="PF16135"/>
    </source>
</evidence>
<evidence type="ECO:0000256" key="1">
    <source>
        <dbReference type="ARBA" id="ARBA00004123"/>
    </source>
</evidence>
<dbReference type="Proteomes" id="UP000593576">
    <property type="component" value="Unassembled WGS sequence"/>
</dbReference>
<evidence type="ECO:0000313" key="5">
    <source>
        <dbReference type="Proteomes" id="UP000593576"/>
    </source>
</evidence>
<evidence type="ECO:0000256" key="2">
    <source>
        <dbReference type="ARBA" id="ARBA00023242"/>
    </source>
</evidence>
<accession>A0A7J9LGN6</accession>
<dbReference type="GO" id="GO:0005634">
    <property type="term" value="C:nucleus"/>
    <property type="evidence" value="ECO:0007669"/>
    <property type="project" value="UniProtKB-SubCell"/>
</dbReference>
<keyword evidence="2" id="KW-0539">Nucleus</keyword>
<dbReference type="OrthoDB" id="1000573at2759"/>
<keyword evidence="5" id="KW-1185">Reference proteome</keyword>